<gene>
    <name evidence="2" type="ORF">FD755_024417</name>
</gene>
<name>A0A5N3V9F1_MUNRE</name>
<dbReference type="Proteomes" id="UP000326062">
    <property type="component" value="Unassembled WGS sequence"/>
</dbReference>
<dbReference type="AlphaFoldDB" id="A0A5N3V9F1"/>
<proteinExistence type="predicted"/>
<keyword evidence="3" id="KW-1185">Reference proteome</keyword>
<evidence type="ECO:0000313" key="2">
    <source>
        <dbReference type="EMBL" id="KAB0345927.1"/>
    </source>
</evidence>
<evidence type="ECO:0000313" key="3">
    <source>
        <dbReference type="Proteomes" id="UP000326062"/>
    </source>
</evidence>
<evidence type="ECO:0000256" key="1">
    <source>
        <dbReference type="SAM" id="MobiDB-lite"/>
    </source>
</evidence>
<comment type="caution">
    <text evidence="2">The sequence shown here is derived from an EMBL/GenBank/DDBJ whole genome shotgun (WGS) entry which is preliminary data.</text>
</comment>
<feature type="compositionally biased region" description="Gly residues" evidence="1">
    <location>
        <begin position="1"/>
        <end position="10"/>
    </location>
</feature>
<feature type="region of interest" description="Disordered" evidence="1">
    <location>
        <begin position="1"/>
        <end position="102"/>
    </location>
</feature>
<protein>
    <submittedName>
        <fullName evidence="2">Uncharacterized protein</fullName>
    </submittedName>
</protein>
<sequence length="170" mass="16794">MEPEAHGGGATRAADEDAGAMASAAGTAHGGQGMPGGAGGCNGPGDLAGAGDTISPGVPGGSGYLADPRDPSVAGESGGAASAIPQIPGAPQAPGPGGDAAPGARVLINRALQFTPLRAPVQKELNVNDPLCRLTAEDHCLLQTSIAFCLDQLSLVMRTLQHFVPLPPFW</sequence>
<dbReference type="EMBL" id="VCEB01002828">
    <property type="protein sequence ID" value="KAB0345927.1"/>
    <property type="molecule type" value="Genomic_DNA"/>
</dbReference>
<feature type="compositionally biased region" description="Gly residues" evidence="1">
    <location>
        <begin position="28"/>
        <end position="48"/>
    </location>
</feature>
<reference evidence="2 3" key="1">
    <citation type="submission" date="2019-06" db="EMBL/GenBank/DDBJ databases">
        <title>Discovery of a novel chromosome fission-fusion reversal in muntjac.</title>
        <authorList>
            <person name="Mudd A.B."/>
            <person name="Bredeson J.V."/>
            <person name="Baum R."/>
            <person name="Hockemeyer D."/>
            <person name="Rokhsar D.S."/>
        </authorList>
    </citation>
    <scope>NUCLEOTIDE SEQUENCE [LARGE SCALE GENOMIC DNA]</scope>
    <source>
        <strain evidence="2">UCam_UCB_Mr</strain>
        <tissue evidence="2">Fibroblast cell line</tissue>
    </source>
</reference>
<organism evidence="2 3">
    <name type="scientific">Muntiacus reevesi</name>
    <name type="common">Reeves' muntjac</name>
    <name type="synonym">Cervus reevesi</name>
    <dbReference type="NCBI Taxonomy" id="9886"/>
    <lineage>
        <taxon>Eukaryota</taxon>
        <taxon>Metazoa</taxon>
        <taxon>Chordata</taxon>
        <taxon>Craniata</taxon>
        <taxon>Vertebrata</taxon>
        <taxon>Euteleostomi</taxon>
        <taxon>Mammalia</taxon>
        <taxon>Eutheria</taxon>
        <taxon>Laurasiatheria</taxon>
        <taxon>Artiodactyla</taxon>
        <taxon>Ruminantia</taxon>
        <taxon>Pecora</taxon>
        <taxon>Cervidae</taxon>
        <taxon>Muntiacinae</taxon>
        <taxon>Muntiacus</taxon>
    </lineage>
</organism>
<feature type="compositionally biased region" description="Low complexity" evidence="1">
    <location>
        <begin position="72"/>
        <end position="92"/>
    </location>
</feature>
<accession>A0A5N3V9F1</accession>